<organism evidence="1 2">
    <name type="scientific">Irpex rosettiformis</name>
    <dbReference type="NCBI Taxonomy" id="378272"/>
    <lineage>
        <taxon>Eukaryota</taxon>
        <taxon>Fungi</taxon>
        <taxon>Dikarya</taxon>
        <taxon>Basidiomycota</taxon>
        <taxon>Agaricomycotina</taxon>
        <taxon>Agaricomycetes</taxon>
        <taxon>Polyporales</taxon>
        <taxon>Irpicaceae</taxon>
        <taxon>Irpex</taxon>
    </lineage>
</organism>
<reference evidence="1" key="1">
    <citation type="journal article" date="2021" name="Environ. Microbiol.">
        <title>Gene family expansions and transcriptome signatures uncover fungal adaptations to wood decay.</title>
        <authorList>
            <person name="Hage H."/>
            <person name="Miyauchi S."/>
            <person name="Viragh M."/>
            <person name="Drula E."/>
            <person name="Min B."/>
            <person name="Chaduli D."/>
            <person name="Navarro D."/>
            <person name="Favel A."/>
            <person name="Norest M."/>
            <person name="Lesage-Meessen L."/>
            <person name="Balint B."/>
            <person name="Merenyi Z."/>
            <person name="de Eugenio L."/>
            <person name="Morin E."/>
            <person name="Martinez A.T."/>
            <person name="Baldrian P."/>
            <person name="Stursova M."/>
            <person name="Martinez M.J."/>
            <person name="Novotny C."/>
            <person name="Magnuson J.K."/>
            <person name="Spatafora J.W."/>
            <person name="Maurice S."/>
            <person name="Pangilinan J."/>
            <person name="Andreopoulos W."/>
            <person name="LaButti K."/>
            <person name="Hundley H."/>
            <person name="Na H."/>
            <person name="Kuo A."/>
            <person name="Barry K."/>
            <person name="Lipzen A."/>
            <person name="Henrissat B."/>
            <person name="Riley R."/>
            <person name="Ahrendt S."/>
            <person name="Nagy L.G."/>
            <person name="Grigoriev I.V."/>
            <person name="Martin F."/>
            <person name="Rosso M.N."/>
        </authorList>
    </citation>
    <scope>NUCLEOTIDE SEQUENCE</scope>
    <source>
        <strain evidence="1">CBS 384.51</strain>
    </source>
</reference>
<dbReference type="EMBL" id="MU274909">
    <property type="protein sequence ID" value="KAI0089987.1"/>
    <property type="molecule type" value="Genomic_DNA"/>
</dbReference>
<proteinExistence type="predicted"/>
<gene>
    <name evidence="1" type="ORF">BDY19DRAFT_95709</name>
</gene>
<protein>
    <submittedName>
        <fullName evidence="1">Peptidase family C50-domain-containing protein</fullName>
    </submittedName>
</protein>
<sequence length="2179" mass="241964">MRPRRQAPSTTNAPRTRSAGTSRSTAEVASEPEPHEQSNAPSTERLATRMASRLKASTQDKVKEKQKESDRDTVSRPRVPARSRTKTATKSIEADALADIVEQKLVIDDTVRAKGKTKEEICAEAMRAVNTASKKLSAIAETGWKSSVGSGQATRSGNSTKAGSLKIDRTAAQVNVEAIAVREGLVILRENRPWEMDIERAACSAAGKLISLESYQSAIPILQDMYPVLSSYYLPSSKATATSNNSLTHEFDILSLPLPESPISSDNVVLLTLLTSYLMYTHIATSWSLFYQLSAEDLGSAAASESLYHFAHTLHTSSTLLQWLPYLRSFSSKHIDSALTRVYTALTKSSSLPSVSSYSVEQTKSIYRIRLYSLLLLVNTSPGALKSSTFWDQCVKFTAAYVKSILASDRSSSETQNDVTEVVLESFDTILQYAEKRSDRDDAKEGWMKGEAFVAFCEYWIEFATRAKDLKVITKVSRMIRLASSSASTEARDITPTPRAPSMLQASDICAALTQTTALLEQGVCSDAEEFAIEDTMKVVDMAQPFIVLAFRHGDDASALYKAAHKVWRAFERLRRAVLKASEMPSPSPGKPQRDGLEKLTRKIVDMLSNILTSADTGHAELLTCTLDSLFTLAKSALDTNKPRSIDISFNYLSRALALVTSTSETCVGSDDVANFLRCISGAFHNLGATLYQAGHYSHAVRFFDKSCPVGEDALSIRRTSTTSGRADEEADEQKKSERDTQWTTLEEQLHRRWEILGVCHSKMGDRKAAFTAFRRCIKSFPFHSDAFLEKTKLCSNITLWEDSPSIKHIAGIIDRMTYTGICDLFLPVEEVSLKGLFTRSTNVKENSSLNAIAGALLERQVDGLDGVKWKPAVHSMMGKLLQDALEVYNPQKMPVRRARVMLKCLEMACSTNGKATSIVDDLEEFVIEADGLLQTNDLGLDTGLAGFSAQYWASLRLRMAHLVHQQIHPSPTSRIVTYVDDACGELKSVLTPLPRQSLAKPASPIVKKVQTARRTGKRQAVTSRTPATRSRGRTAKVASAQPVTPKSRKLSSVMPPPIPRLTFGTPPALEYAPALLDLLHSTAHLLGLLGSVVKKVQVLVIGRRMSEQHAQSRPDDYVRFSTELAHEYVNLGKTNKAANIYSHTWNAINTLQVSDETRVLFLLRYSESLIAMGNVLKSSASYTEAYGIAQTIDNDSKSVPSVQRIIMRASLLERAAVASTTFSSIQYTRDDPVTSINGLLQSLRLWNRAFDTLSRLAPPSPQKQTDDDNPFLQTETKADNSNAENFFQQAPGLGGLGWRISEGLLNTLFALTRAYVSRGSPREAEFFAQQAKDLAASLNMPAMVSRAFSRLGEIYLHLGQLNESHACLAEAANLVSDAGGPDAAEIRRLRAEHSRVNENKKDARQLYDEAISLLGELEHQFTVIDGHGAGPRKSLGMSPKAPKMSSNDTLAPSLLLSILRQNIVMLHAEGGEYQELLDRLRSLPPTAELKAEESALMAKLKLEDVYARFQADMFLSSLAESAITLPMGMKKQKNSISASTQEILAILNHAEKLFWSDLGLVAKRGNVFHVRDAAISLALIKAFQDTLGKTGTEGPTLAACLLDRSTAITLRREVLEVVQYKFGDFDGYDDLQWPLVTPSGSPMSPPKALRRARFMSLGSGGDEEEIDNPQQATMRAYWQALTKKYQEQPYDSSLLSSPHNVPLPQNWTVISISVTEDKNTMFVTRQCPDKEPLIFYIPLKERREGEDEEYLSFDEALAELREIIRLSDEGTKDAVNVKNREARAAWWANRSALDKRMKQLLDNIEFCWLGAFKTILSSPRHIPSRALNDLRTRLETIFDQSIAIRDRKQALSVQLDDALLECFVCLSPKARDEELEDLVYFILDLYQFHGIPIAIAEVDIDQVVIDFRSALEDHRTKYGSQVVPQNDSHMFLVLDKNVQGIPWESIPILRGQSVSRIPSIDFLLDRLYYAKLIQGKDTMPVDRLIVNPRETFFVLNPSGDLKNTEGRFVDWLREMKEVGWTGIVGKVPSELQFADALTKKDLLIYFGHGGAEQYIRSRKVRHLPRCAATMLWGCSSGELKEMGDFDRAGTPYNYMLAGCPTLVANLWDVTDRDIDKFSQSVFDKMHLTPEAVDAWQPHTDCDDDRMSIVTAVAESRDACKLKYLTGAAPVVYGIPFYL</sequence>
<keyword evidence="2" id="KW-1185">Reference proteome</keyword>
<comment type="caution">
    <text evidence="1">The sequence shown here is derived from an EMBL/GenBank/DDBJ whole genome shotgun (WGS) entry which is preliminary data.</text>
</comment>
<accession>A0ACB8U6I0</accession>
<name>A0ACB8U6I0_9APHY</name>
<evidence type="ECO:0000313" key="1">
    <source>
        <dbReference type="EMBL" id="KAI0089987.1"/>
    </source>
</evidence>
<evidence type="ECO:0000313" key="2">
    <source>
        <dbReference type="Proteomes" id="UP001055072"/>
    </source>
</evidence>
<dbReference type="Proteomes" id="UP001055072">
    <property type="component" value="Unassembled WGS sequence"/>
</dbReference>